<evidence type="ECO:0000313" key="3">
    <source>
        <dbReference type="Proteomes" id="UP000286997"/>
    </source>
</evidence>
<gene>
    <name evidence="2" type="ORF">EOE48_05295</name>
</gene>
<reference evidence="2 3" key="1">
    <citation type="submission" date="2019-01" db="EMBL/GenBank/DDBJ databases">
        <authorList>
            <person name="Chen W.-M."/>
        </authorList>
    </citation>
    <scope>NUCLEOTIDE SEQUENCE [LARGE SCALE GENOMIC DNA]</scope>
    <source>
        <strain evidence="2 3">TER-1</strain>
    </source>
</reference>
<feature type="compositionally biased region" description="Polar residues" evidence="1">
    <location>
        <begin position="41"/>
        <end position="51"/>
    </location>
</feature>
<evidence type="ECO:0000256" key="1">
    <source>
        <dbReference type="SAM" id="MobiDB-lite"/>
    </source>
</evidence>
<keyword evidence="3" id="KW-1185">Reference proteome</keyword>
<sequence length="81" mass="8348">MTGSPWTSVAPPLSRPLLTQGPPSPAEGGGFFRKQPCCSCHQNRPSISLDNPASPADPAPHDPPARTHRGPHPIGPVPAGS</sequence>
<dbReference type="Proteomes" id="UP000286997">
    <property type="component" value="Unassembled WGS sequence"/>
</dbReference>
<dbReference type="EMBL" id="SACP01000003">
    <property type="protein sequence ID" value="RVU20758.1"/>
    <property type="molecule type" value="Genomic_DNA"/>
</dbReference>
<comment type="caution">
    <text evidence="2">The sequence shown here is derived from an EMBL/GenBank/DDBJ whole genome shotgun (WGS) entry which is preliminary data.</text>
</comment>
<accession>A0A3S2XQU2</accession>
<organism evidence="2 3">
    <name type="scientific">Methylobacterium oryzihabitans</name>
    <dbReference type="NCBI Taxonomy" id="2499852"/>
    <lineage>
        <taxon>Bacteria</taxon>
        <taxon>Pseudomonadati</taxon>
        <taxon>Pseudomonadota</taxon>
        <taxon>Alphaproteobacteria</taxon>
        <taxon>Hyphomicrobiales</taxon>
        <taxon>Methylobacteriaceae</taxon>
        <taxon>Methylobacterium</taxon>
    </lineage>
</organism>
<proteinExistence type="predicted"/>
<name>A0A3S2XQU2_9HYPH</name>
<protein>
    <submittedName>
        <fullName evidence="2">Uncharacterized protein</fullName>
    </submittedName>
</protein>
<feature type="region of interest" description="Disordered" evidence="1">
    <location>
        <begin position="1"/>
        <end position="81"/>
    </location>
</feature>
<evidence type="ECO:0000313" key="2">
    <source>
        <dbReference type="EMBL" id="RVU20758.1"/>
    </source>
</evidence>
<dbReference type="AlphaFoldDB" id="A0A3S2XQU2"/>